<reference evidence="9 10" key="1">
    <citation type="submission" date="2021-01" db="EMBL/GenBank/DDBJ databases">
        <title>Belnapia mucosa sp. nov. and Belnapia arida sp. nov., isolated from the Tabernas Desert (Almeria, Spain).</title>
        <authorList>
            <person name="Molina-Menor E."/>
            <person name="Vidal-Verdu A."/>
            <person name="Calonge A."/>
            <person name="Satari L."/>
            <person name="Pereto Magraner J."/>
            <person name="Porcar Miralles M."/>
        </authorList>
    </citation>
    <scope>NUCLEOTIDE SEQUENCE [LARGE SCALE GENOMIC DNA]</scope>
    <source>
        <strain evidence="9 10">T6</strain>
    </source>
</reference>
<dbReference type="InterPro" id="IPR052905">
    <property type="entry name" value="LD-transpeptidase_YkuD-like"/>
</dbReference>
<name>A0ABS1V2M3_9PROT</name>
<proteinExistence type="inferred from homology"/>
<dbReference type="Pfam" id="PF03734">
    <property type="entry name" value="YkuD"/>
    <property type="match status" value="1"/>
</dbReference>
<dbReference type="SUPFAM" id="SSF47090">
    <property type="entry name" value="PGBD-like"/>
    <property type="match status" value="1"/>
</dbReference>
<keyword evidence="4 7" id="KW-0133">Cell shape</keyword>
<evidence type="ECO:0000256" key="7">
    <source>
        <dbReference type="PROSITE-ProRule" id="PRU01373"/>
    </source>
</evidence>
<evidence type="ECO:0000313" key="9">
    <source>
        <dbReference type="EMBL" id="MBL6455950.1"/>
    </source>
</evidence>
<dbReference type="InterPro" id="IPR002477">
    <property type="entry name" value="Peptidoglycan-bd-like"/>
</dbReference>
<evidence type="ECO:0000256" key="6">
    <source>
        <dbReference type="ARBA" id="ARBA00023316"/>
    </source>
</evidence>
<dbReference type="Proteomes" id="UP000606490">
    <property type="component" value="Unassembled WGS sequence"/>
</dbReference>
<dbReference type="PROSITE" id="PS52029">
    <property type="entry name" value="LD_TPASE"/>
    <property type="match status" value="1"/>
</dbReference>
<dbReference type="CDD" id="cd16913">
    <property type="entry name" value="YkuD_like"/>
    <property type="match status" value="1"/>
</dbReference>
<comment type="pathway">
    <text evidence="1 7">Cell wall biogenesis; peptidoglycan biosynthesis.</text>
</comment>
<evidence type="ECO:0000256" key="1">
    <source>
        <dbReference type="ARBA" id="ARBA00004752"/>
    </source>
</evidence>
<keyword evidence="6 7" id="KW-0961">Cell wall biogenesis/degradation</keyword>
<dbReference type="InterPro" id="IPR036366">
    <property type="entry name" value="PGBDSf"/>
</dbReference>
<keyword evidence="5 7" id="KW-0573">Peptidoglycan synthesis</keyword>
<dbReference type="PANTHER" id="PTHR41533:SF2">
    <property type="entry name" value="BLR7131 PROTEIN"/>
    <property type="match status" value="1"/>
</dbReference>
<feature type="active site" description="Proton donor/acceptor" evidence="7">
    <location>
        <position position="398"/>
    </location>
</feature>
<feature type="domain" description="L,D-TPase catalytic" evidence="8">
    <location>
        <begin position="263"/>
        <end position="448"/>
    </location>
</feature>
<evidence type="ECO:0000256" key="2">
    <source>
        <dbReference type="ARBA" id="ARBA00005992"/>
    </source>
</evidence>
<comment type="similarity">
    <text evidence="2">Belongs to the YkuD family.</text>
</comment>
<dbReference type="InterPro" id="IPR038063">
    <property type="entry name" value="Transpep_catalytic_dom"/>
</dbReference>
<comment type="caution">
    <text evidence="9">The sequence shown here is derived from an EMBL/GenBank/DDBJ whole genome shotgun (WGS) entry which is preliminary data.</text>
</comment>
<evidence type="ECO:0000256" key="5">
    <source>
        <dbReference type="ARBA" id="ARBA00022984"/>
    </source>
</evidence>
<evidence type="ECO:0000256" key="3">
    <source>
        <dbReference type="ARBA" id="ARBA00022679"/>
    </source>
</evidence>
<dbReference type="SUPFAM" id="SSF141523">
    <property type="entry name" value="L,D-transpeptidase catalytic domain-like"/>
    <property type="match status" value="1"/>
</dbReference>
<dbReference type="InterPro" id="IPR036365">
    <property type="entry name" value="PGBD-like_sf"/>
</dbReference>
<dbReference type="EMBL" id="JAEUXJ010000004">
    <property type="protein sequence ID" value="MBL6455950.1"/>
    <property type="molecule type" value="Genomic_DNA"/>
</dbReference>
<accession>A0ABS1V2M3</accession>
<evidence type="ECO:0000313" key="10">
    <source>
        <dbReference type="Proteomes" id="UP000606490"/>
    </source>
</evidence>
<dbReference type="PANTHER" id="PTHR41533">
    <property type="entry name" value="L,D-TRANSPEPTIDASE HI_1667-RELATED"/>
    <property type="match status" value="1"/>
</dbReference>
<dbReference type="InterPro" id="IPR005490">
    <property type="entry name" value="LD_TPept_cat_dom"/>
</dbReference>
<keyword evidence="10" id="KW-1185">Reference proteome</keyword>
<dbReference type="Gene3D" id="2.40.440.10">
    <property type="entry name" value="L,D-transpeptidase catalytic domain-like"/>
    <property type="match status" value="1"/>
</dbReference>
<gene>
    <name evidence="9" type="ORF">JMJ55_11495</name>
</gene>
<dbReference type="Gene3D" id="1.10.101.10">
    <property type="entry name" value="PGBD-like superfamily/PGBD"/>
    <property type="match status" value="1"/>
</dbReference>
<protein>
    <submittedName>
        <fullName evidence="9">L,D-transpeptidase family protein</fullName>
    </submittedName>
</protein>
<sequence length="506" mass="55735">MHQGVRAILSLVGFLALVPVLPGQARPAPQVRYAQALPGQEALLRLADRLRRLDEDGLDPRAYGIPPDSQSRADPAGWQAALLRASLAALTDLLHGRVVELPNRPDIRRDTAAVPLGPWLAELQAAPEPATVIDRAALLPPEAPALKRALALARARVAAGGFPPVPSAGPDTLEPGMADPRVPLLRARLAFTDPQVPRSGDDTYDDALVAAVRRFQAAEGLEADGRIGRITFAALNRPAEIAVRQLRVALDMRRAAAAPPAERHIEVNVPHQRLTLEEGGRTLLDMAVIVGKPARATPMLRVRLNAVQFNPQWGVPERNAREDLLPRFRRDPRAMMEKGFRVYSWVDGQRVEIDPTTIDWASVNPQRFPYVVRQDAGEINALGRIKFIMPNTEDIYMHDTPDRHLFRRPDRAFSSGCIRLERPMELLDAVLQGVPGWDRARADRVLASRVTTGVALPHSIPVRLHYTTAVVERGEVRLRPDLYGLDEAYARAMDSGRTRVASAGPR</sequence>
<dbReference type="Pfam" id="PF01471">
    <property type="entry name" value="PG_binding_1"/>
    <property type="match status" value="1"/>
</dbReference>
<keyword evidence="3" id="KW-0808">Transferase</keyword>
<feature type="active site" description="Nucleophile" evidence="7">
    <location>
        <position position="417"/>
    </location>
</feature>
<organism evidence="9 10">
    <name type="scientific">Belnapia mucosa</name>
    <dbReference type="NCBI Taxonomy" id="2804532"/>
    <lineage>
        <taxon>Bacteria</taxon>
        <taxon>Pseudomonadati</taxon>
        <taxon>Pseudomonadota</taxon>
        <taxon>Alphaproteobacteria</taxon>
        <taxon>Acetobacterales</taxon>
        <taxon>Roseomonadaceae</taxon>
        <taxon>Belnapia</taxon>
    </lineage>
</organism>
<evidence type="ECO:0000259" key="8">
    <source>
        <dbReference type="PROSITE" id="PS52029"/>
    </source>
</evidence>
<evidence type="ECO:0000256" key="4">
    <source>
        <dbReference type="ARBA" id="ARBA00022960"/>
    </source>
</evidence>